<evidence type="ECO:0000313" key="2">
    <source>
        <dbReference type="EMBL" id="RZS72301.1"/>
    </source>
</evidence>
<name>A0A4V2F140_9BACT</name>
<dbReference type="OrthoDB" id="2570531at2"/>
<reference evidence="2 3" key="1">
    <citation type="submission" date="2019-02" db="EMBL/GenBank/DDBJ databases">
        <title>Genomic Encyclopedia of Type Strains, Phase IV (KMG-IV): sequencing the most valuable type-strain genomes for metagenomic binning, comparative biology and taxonomic classification.</title>
        <authorList>
            <person name="Goeker M."/>
        </authorList>
    </citation>
    <scope>NUCLEOTIDE SEQUENCE [LARGE SCALE GENOMIC DNA]</scope>
    <source>
        <strain evidence="2 3">DSM 18116</strain>
    </source>
</reference>
<dbReference type="RefSeq" id="WP_158643771.1">
    <property type="nucleotide sequence ID" value="NZ_CP042431.1"/>
</dbReference>
<comment type="caution">
    <text evidence="2">The sequence shown here is derived from an EMBL/GenBank/DDBJ whole genome shotgun (WGS) entry which is preliminary data.</text>
</comment>
<evidence type="ECO:0000259" key="1">
    <source>
        <dbReference type="Pfam" id="PF01636"/>
    </source>
</evidence>
<protein>
    <submittedName>
        <fullName evidence="2">Phosphotransferase family enzyme</fullName>
    </submittedName>
</protein>
<dbReference type="InterPro" id="IPR011009">
    <property type="entry name" value="Kinase-like_dom_sf"/>
</dbReference>
<dbReference type="GO" id="GO:0016740">
    <property type="term" value="F:transferase activity"/>
    <property type="evidence" value="ECO:0007669"/>
    <property type="project" value="UniProtKB-KW"/>
</dbReference>
<sequence length="301" mass="33335">MTNSNRTSPPAYLLKLLEDTTGKETVSWHMPDCGLSPAFRFSVMLEDKNKVFVKAATDETTAYWLRNEYLALSTLRGKFMPNIIAWIDIPDIHPVLITQDLSDAYWPASHQGVTWRKGDFELLLDAVQMLSSIEAPPDLPAMKNWGTGIWPSIAENPCPFLQLGLCSEAWFKRSIDALILAESKTDVTGNFLVHGDIRSDNICIEGSQVIFVDWSHAGRGNKHHDLGNLLPTLHLEGGPAPYLVMPEGGVVAASGAAALTQRLLADQSMPEWLKKVFIKLIAIDLEWASQCLGIDLPDEIK</sequence>
<dbReference type="Proteomes" id="UP000293874">
    <property type="component" value="Unassembled WGS sequence"/>
</dbReference>
<dbReference type="SUPFAM" id="SSF56112">
    <property type="entry name" value="Protein kinase-like (PK-like)"/>
    <property type="match status" value="1"/>
</dbReference>
<keyword evidence="2" id="KW-0808">Transferase</keyword>
<feature type="domain" description="Aminoglycoside phosphotransferase" evidence="1">
    <location>
        <begin position="192"/>
        <end position="241"/>
    </location>
</feature>
<proteinExistence type="predicted"/>
<dbReference type="Pfam" id="PF01636">
    <property type="entry name" value="APH"/>
    <property type="match status" value="1"/>
</dbReference>
<gene>
    <name evidence="2" type="ORF">EV199_4219</name>
</gene>
<dbReference type="InterPro" id="IPR002575">
    <property type="entry name" value="Aminoglycoside_PTrfase"/>
</dbReference>
<keyword evidence="3" id="KW-1185">Reference proteome</keyword>
<dbReference type="Gene3D" id="3.90.1200.10">
    <property type="match status" value="1"/>
</dbReference>
<organism evidence="2 3">
    <name type="scientific">Pseudobacter ginsenosidimutans</name>
    <dbReference type="NCBI Taxonomy" id="661488"/>
    <lineage>
        <taxon>Bacteria</taxon>
        <taxon>Pseudomonadati</taxon>
        <taxon>Bacteroidota</taxon>
        <taxon>Chitinophagia</taxon>
        <taxon>Chitinophagales</taxon>
        <taxon>Chitinophagaceae</taxon>
        <taxon>Pseudobacter</taxon>
    </lineage>
</organism>
<accession>A0A4V2F140</accession>
<dbReference type="AlphaFoldDB" id="A0A4V2F140"/>
<evidence type="ECO:0000313" key="3">
    <source>
        <dbReference type="Proteomes" id="UP000293874"/>
    </source>
</evidence>
<dbReference type="EMBL" id="SGXA01000002">
    <property type="protein sequence ID" value="RZS72301.1"/>
    <property type="molecule type" value="Genomic_DNA"/>
</dbReference>